<evidence type="ECO:0000313" key="2">
    <source>
        <dbReference type="Proteomes" id="UP000499080"/>
    </source>
</evidence>
<proteinExistence type="predicted"/>
<evidence type="ECO:0000313" key="1">
    <source>
        <dbReference type="EMBL" id="GBM07902.1"/>
    </source>
</evidence>
<accession>A0A4Y2CTV5</accession>
<reference evidence="1 2" key="1">
    <citation type="journal article" date="2019" name="Sci. Rep.">
        <title>Orb-weaving spider Araneus ventricosus genome elucidates the spidroin gene catalogue.</title>
        <authorList>
            <person name="Kono N."/>
            <person name="Nakamura H."/>
            <person name="Ohtoshi R."/>
            <person name="Moran D.A.P."/>
            <person name="Shinohara A."/>
            <person name="Yoshida Y."/>
            <person name="Fujiwara M."/>
            <person name="Mori M."/>
            <person name="Tomita M."/>
            <person name="Arakawa K."/>
        </authorList>
    </citation>
    <scope>NUCLEOTIDE SEQUENCE [LARGE SCALE GENOMIC DNA]</scope>
</reference>
<dbReference type="AlphaFoldDB" id="A0A4Y2CTV5"/>
<comment type="caution">
    <text evidence="1">The sequence shown here is derived from an EMBL/GenBank/DDBJ whole genome shotgun (WGS) entry which is preliminary data.</text>
</comment>
<name>A0A4Y2CTV5_ARAVE</name>
<gene>
    <name evidence="1" type="ORF">AVEN_96515_1</name>
</gene>
<keyword evidence="2" id="KW-1185">Reference proteome</keyword>
<sequence>MPLKAQIQKIRTALHGNKREGKSGAMNSRVDSFATDLAEMVKRIPGCEDMESCEVDECVVANDSEEIANPEIVEIVLQSNAEMGVYSGTPGWVGFRTLTTKPNPTGVTRIDPLIE</sequence>
<dbReference type="Proteomes" id="UP000499080">
    <property type="component" value="Unassembled WGS sequence"/>
</dbReference>
<dbReference type="EMBL" id="BGPR01000248">
    <property type="protein sequence ID" value="GBM07902.1"/>
    <property type="molecule type" value="Genomic_DNA"/>
</dbReference>
<organism evidence="1 2">
    <name type="scientific">Araneus ventricosus</name>
    <name type="common">Orbweaver spider</name>
    <name type="synonym">Epeira ventricosa</name>
    <dbReference type="NCBI Taxonomy" id="182803"/>
    <lineage>
        <taxon>Eukaryota</taxon>
        <taxon>Metazoa</taxon>
        <taxon>Ecdysozoa</taxon>
        <taxon>Arthropoda</taxon>
        <taxon>Chelicerata</taxon>
        <taxon>Arachnida</taxon>
        <taxon>Araneae</taxon>
        <taxon>Araneomorphae</taxon>
        <taxon>Entelegynae</taxon>
        <taxon>Araneoidea</taxon>
        <taxon>Araneidae</taxon>
        <taxon>Araneus</taxon>
    </lineage>
</organism>
<protein>
    <submittedName>
        <fullName evidence="1">Uncharacterized protein</fullName>
    </submittedName>
</protein>